<evidence type="ECO:0000313" key="2">
    <source>
        <dbReference type="EMBL" id="GAA0768615.1"/>
    </source>
</evidence>
<dbReference type="NCBIfam" id="TIGR01641">
    <property type="entry name" value="phageSPP1_gp7"/>
    <property type="match status" value="1"/>
</dbReference>
<dbReference type="EMBL" id="BAAACI010000001">
    <property type="protein sequence ID" value="GAA0768615.1"/>
    <property type="molecule type" value="Genomic_DNA"/>
</dbReference>
<dbReference type="RefSeq" id="WP_343824044.1">
    <property type="nucleotide sequence ID" value="NZ_BAAACI010000001.1"/>
</dbReference>
<dbReference type="InterPro" id="IPR006528">
    <property type="entry name" value="Phage_head_morphogenesis_dom"/>
</dbReference>
<organism evidence="2 3">
    <name type="scientific">Clostridium subterminale</name>
    <dbReference type="NCBI Taxonomy" id="1550"/>
    <lineage>
        <taxon>Bacteria</taxon>
        <taxon>Bacillati</taxon>
        <taxon>Bacillota</taxon>
        <taxon>Clostridia</taxon>
        <taxon>Eubacteriales</taxon>
        <taxon>Clostridiaceae</taxon>
        <taxon>Clostridium</taxon>
    </lineage>
</organism>
<protein>
    <recommendedName>
        <fullName evidence="1">Phage head morphogenesis domain-containing protein</fullName>
    </recommendedName>
</protein>
<comment type="caution">
    <text evidence="2">The sequence shown here is derived from an EMBL/GenBank/DDBJ whole genome shotgun (WGS) entry which is preliminary data.</text>
</comment>
<evidence type="ECO:0000313" key="3">
    <source>
        <dbReference type="Proteomes" id="UP001501047"/>
    </source>
</evidence>
<keyword evidence="3" id="KW-1185">Reference proteome</keyword>
<name>A0ABP3VWR6_CLOSU</name>
<dbReference type="Pfam" id="PF04233">
    <property type="entry name" value="Phage_Mu_F"/>
    <property type="match status" value="1"/>
</dbReference>
<reference evidence="3" key="1">
    <citation type="journal article" date="2019" name="Int. J. Syst. Evol. Microbiol.">
        <title>The Global Catalogue of Microorganisms (GCM) 10K type strain sequencing project: providing services to taxonomists for standard genome sequencing and annotation.</title>
        <authorList>
            <consortium name="The Broad Institute Genomics Platform"/>
            <consortium name="The Broad Institute Genome Sequencing Center for Infectious Disease"/>
            <person name="Wu L."/>
            <person name="Ma J."/>
        </authorList>
    </citation>
    <scope>NUCLEOTIDE SEQUENCE [LARGE SCALE GENOMIC DNA]</scope>
    <source>
        <strain evidence="3">JCM 1417</strain>
    </source>
</reference>
<dbReference type="Proteomes" id="UP001501047">
    <property type="component" value="Unassembled WGS sequence"/>
</dbReference>
<sequence>MKLSKDQQFYVDLTEEFNQELYKVCDAKISKILSIHKKDRDKLLGEIGKILLNNNIEDNSLNLSSTDKLKLNKKLDDIINDIFKSQTKDEISKAKDVLTTIGLDKYYSNSYTLSLGLDFKLKKVTDKTLIGIIEKTIEGKNYSDRIWDNKNQVAKALRVEVKKFLNGEINLNEIEKVIKTRFNSNAKVTKRLVQNETARVMNQVNEEFQAEHNIEYVMWSATLDDKTEDYDASLDGKVFRTDDDSRPIPIDDTHIGCRCCYISLPNENYRPSKRLDNKTKEKIDYKTYKGWKEEQDL</sequence>
<evidence type="ECO:0000259" key="1">
    <source>
        <dbReference type="Pfam" id="PF04233"/>
    </source>
</evidence>
<accession>A0ABP3VWR6</accession>
<proteinExistence type="predicted"/>
<feature type="domain" description="Phage head morphogenesis" evidence="1">
    <location>
        <begin position="169"/>
        <end position="260"/>
    </location>
</feature>
<gene>
    <name evidence="2" type="ORF">GCM10008908_09180</name>
</gene>